<sequence length="246" mass="27245">YANISHAVVSVGNPAVNFSGCDNSYNVTAFDENDSVESFRWWCPTAKNDAWRHFENALGMYIDFYLKDFQPVIPDINYEVDLEFSTWALNTPLDVWVNVSDANGNMLPNQTFVLRYEYNDVWITMSTASNGTAYTELDTAAPLDTTPSNHDYASHGIIAWDPVGRNIGVDTLTLDAELVELDYRPRPGGISVVRVRGNDTLTLNPIYGFNGMVGDVLHFTVPIDNKGMNGGPATELEMIAPDSSSE</sequence>
<organism evidence="1">
    <name type="scientific">marine metagenome</name>
    <dbReference type="NCBI Taxonomy" id="408172"/>
    <lineage>
        <taxon>unclassified sequences</taxon>
        <taxon>metagenomes</taxon>
        <taxon>ecological metagenomes</taxon>
    </lineage>
</organism>
<evidence type="ECO:0000313" key="1">
    <source>
        <dbReference type="EMBL" id="SVE17559.1"/>
    </source>
</evidence>
<name>A0A383BCM8_9ZZZZ</name>
<proteinExistence type="predicted"/>
<feature type="non-terminal residue" evidence="1">
    <location>
        <position position="1"/>
    </location>
</feature>
<feature type="non-terminal residue" evidence="1">
    <location>
        <position position="246"/>
    </location>
</feature>
<reference evidence="1" key="1">
    <citation type="submission" date="2018-05" db="EMBL/GenBank/DDBJ databases">
        <authorList>
            <person name="Lanie J.A."/>
            <person name="Ng W.-L."/>
            <person name="Kazmierczak K.M."/>
            <person name="Andrzejewski T.M."/>
            <person name="Davidsen T.M."/>
            <person name="Wayne K.J."/>
            <person name="Tettelin H."/>
            <person name="Glass J.I."/>
            <person name="Rusch D."/>
            <person name="Podicherti R."/>
            <person name="Tsui H.-C.T."/>
            <person name="Winkler M.E."/>
        </authorList>
    </citation>
    <scope>NUCLEOTIDE SEQUENCE</scope>
</reference>
<dbReference type="EMBL" id="UINC01199233">
    <property type="protein sequence ID" value="SVE17559.1"/>
    <property type="molecule type" value="Genomic_DNA"/>
</dbReference>
<gene>
    <name evidence="1" type="ORF">METZ01_LOCUS470413</name>
</gene>
<accession>A0A383BCM8</accession>
<dbReference type="AlphaFoldDB" id="A0A383BCM8"/>
<protein>
    <submittedName>
        <fullName evidence="1">Uncharacterized protein</fullName>
    </submittedName>
</protein>